<dbReference type="PANTHER" id="PTHR46268:SF8">
    <property type="entry name" value="UNIVERSAL STRESS PROTEIN SLL1388"/>
    <property type="match status" value="1"/>
</dbReference>
<dbReference type="EMBL" id="QBMP01000240">
    <property type="protein sequence ID" value="PZO48362.1"/>
    <property type="molecule type" value="Genomic_DNA"/>
</dbReference>
<comment type="caution">
    <text evidence="3">The sequence shown here is derived from an EMBL/GenBank/DDBJ whole genome shotgun (WGS) entry which is preliminary data.</text>
</comment>
<proteinExistence type="inferred from homology"/>
<evidence type="ECO:0000313" key="3">
    <source>
        <dbReference type="EMBL" id="PZO48362.1"/>
    </source>
</evidence>
<comment type="similarity">
    <text evidence="1">Belongs to the universal stress protein A family.</text>
</comment>
<dbReference type="Proteomes" id="UP000249794">
    <property type="component" value="Unassembled WGS sequence"/>
</dbReference>
<feature type="domain" description="UspA" evidence="2">
    <location>
        <begin position="141"/>
        <end position="281"/>
    </location>
</feature>
<dbReference type="PRINTS" id="PR01438">
    <property type="entry name" value="UNVRSLSTRESS"/>
</dbReference>
<reference evidence="4" key="1">
    <citation type="submission" date="2018-04" db="EMBL/GenBank/DDBJ databases">
        <authorList>
            <person name="Cornet L."/>
        </authorList>
    </citation>
    <scope>NUCLEOTIDE SEQUENCE [LARGE SCALE GENOMIC DNA]</scope>
</reference>
<accession>A0A2W4WVJ6</accession>
<organism evidence="3 4">
    <name type="scientific">Phormidesmis priestleyi</name>
    <dbReference type="NCBI Taxonomy" id="268141"/>
    <lineage>
        <taxon>Bacteria</taxon>
        <taxon>Bacillati</taxon>
        <taxon>Cyanobacteriota</taxon>
        <taxon>Cyanophyceae</taxon>
        <taxon>Leptolyngbyales</taxon>
        <taxon>Leptolyngbyaceae</taxon>
        <taxon>Phormidesmis</taxon>
    </lineage>
</organism>
<dbReference type="Pfam" id="PF00582">
    <property type="entry name" value="Usp"/>
    <property type="match status" value="2"/>
</dbReference>
<dbReference type="SUPFAM" id="SSF52402">
    <property type="entry name" value="Adenine nucleotide alpha hydrolases-like"/>
    <property type="match status" value="2"/>
</dbReference>
<name>A0A2W4WVJ6_9CYAN</name>
<dbReference type="CDD" id="cd00293">
    <property type="entry name" value="USP-like"/>
    <property type="match status" value="2"/>
</dbReference>
<dbReference type="InterPro" id="IPR014729">
    <property type="entry name" value="Rossmann-like_a/b/a_fold"/>
</dbReference>
<reference evidence="3 4" key="2">
    <citation type="submission" date="2018-06" db="EMBL/GenBank/DDBJ databases">
        <title>Metagenomic assembly of (sub)arctic Cyanobacteria and their associated microbiome from non-axenic cultures.</title>
        <authorList>
            <person name="Baurain D."/>
        </authorList>
    </citation>
    <scope>NUCLEOTIDE SEQUENCE [LARGE SCALE GENOMIC DNA]</scope>
    <source>
        <strain evidence="3">ULC027bin1</strain>
    </source>
</reference>
<evidence type="ECO:0000256" key="1">
    <source>
        <dbReference type="ARBA" id="ARBA00008791"/>
    </source>
</evidence>
<sequence>MIENILLADSGIGNTRDMMKALMRIPRIERSRLTILHVVPPQSGAAAMTQAWEAGGRTLAEAVSALNLNPAQVNAVLREGEPKDVVGKVADEIDADLVVMGSRGLKGLKAILGNSVSQYVFQLSSRPMLLVKDDLYSIQAIKRILIAIDKSDSAKQSLQVGIDLARDIEGSEIILVHSVSKLNAKLEEVVRDSPENDPVLADAITKVRRMGIKYRCVAPQGKPGTRICELVDDLNVSLLILGSPDRRPSIAKGMPDLDRLLGESLSDYVRVYANCPVLLTRIDA</sequence>
<evidence type="ECO:0000259" key="2">
    <source>
        <dbReference type="Pfam" id="PF00582"/>
    </source>
</evidence>
<dbReference type="AlphaFoldDB" id="A0A2W4WVJ6"/>
<dbReference type="InterPro" id="IPR006015">
    <property type="entry name" value="Universal_stress_UspA"/>
</dbReference>
<protein>
    <submittedName>
        <fullName evidence="3">Universal stress protein</fullName>
    </submittedName>
</protein>
<dbReference type="PANTHER" id="PTHR46268">
    <property type="entry name" value="STRESS RESPONSE PROTEIN NHAX"/>
    <property type="match status" value="1"/>
</dbReference>
<gene>
    <name evidence="3" type="ORF">DCF15_17980</name>
</gene>
<dbReference type="InterPro" id="IPR006016">
    <property type="entry name" value="UspA"/>
</dbReference>
<evidence type="ECO:0000313" key="4">
    <source>
        <dbReference type="Proteomes" id="UP000249794"/>
    </source>
</evidence>
<dbReference type="Gene3D" id="3.40.50.620">
    <property type="entry name" value="HUPs"/>
    <property type="match status" value="2"/>
</dbReference>
<feature type="domain" description="UspA" evidence="2">
    <location>
        <begin position="1"/>
        <end position="132"/>
    </location>
</feature>